<dbReference type="PATRIC" id="fig|1218493.3.peg.860"/>
<dbReference type="SUPFAM" id="SSF56601">
    <property type="entry name" value="beta-lactamase/transpeptidase-like"/>
    <property type="match status" value="1"/>
</dbReference>
<comment type="caution">
    <text evidence="3">The sequence shown here is derived from an EMBL/GenBank/DDBJ whole genome shotgun (WGS) entry which is preliminary data.</text>
</comment>
<protein>
    <submittedName>
        <fullName evidence="3">Beta-lactamase</fullName>
    </submittedName>
</protein>
<evidence type="ECO:0000313" key="3">
    <source>
        <dbReference type="EMBL" id="KJY55870.1"/>
    </source>
</evidence>
<feature type="domain" description="Beta-lactamase-related" evidence="2">
    <location>
        <begin position="8"/>
        <end position="313"/>
    </location>
</feature>
<accession>A0A0F4LB69</accession>
<dbReference type="AlphaFoldDB" id="A0A0F4LB69"/>
<evidence type="ECO:0000259" key="2">
    <source>
        <dbReference type="Pfam" id="PF00144"/>
    </source>
</evidence>
<keyword evidence="1" id="KW-0378">Hydrolase</keyword>
<dbReference type="OrthoDB" id="9803467at2"/>
<dbReference type="PANTHER" id="PTHR43283">
    <property type="entry name" value="BETA-LACTAMASE-RELATED"/>
    <property type="match status" value="1"/>
</dbReference>
<dbReference type="Gene3D" id="3.40.710.10">
    <property type="entry name" value="DD-peptidase/beta-lactamase superfamily"/>
    <property type="match status" value="1"/>
</dbReference>
<dbReference type="InterPro" id="IPR012338">
    <property type="entry name" value="Beta-lactam/transpept-like"/>
</dbReference>
<dbReference type="RefSeq" id="WP_045927947.1">
    <property type="nucleotide sequence ID" value="NZ_JBHSZS010000009.1"/>
</dbReference>
<sequence>MIDYSNTQNLIESMVTERIVPGVNYAFIKNEQVFTSTVGFASTYPTVTQLSPFAIYDLASLTKVIITENILLKLYQEGQLNFTEPLHDFIPEFKDERVRLFHLLTHTSGIRGWIEKRDQLSRDELINAIIHLPVTDEFEHKMRYADTNFILLGLVVKKIFGQPVQEVGQKLIIEPSGLENTTFNPPKDLCVPTAVYQGKVLQGEPHDPKARQLGSDCGSAGLFSTMNDLVKLSKGYLGLDKQILPFSQELVAMLFDNKNPAGVKPRSWGWDLRFDPQLHYPLILHTGFTGVLMLLDRVKKSGLILLTNRIHPTGHNQVFLTMRERIIQSFLKENDE</sequence>
<dbReference type="InterPro" id="IPR001466">
    <property type="entry name" value="Beta-lactam-related"/>
</dbReference>
<reference evidence="3 4" key="1">
    <citation type="submission" date="2014-12" db="EMBL/GenBank/DDBJ databases">
        <title>Comparative genomics of the lactic acid bacteria isolated from the honey bee gut.</title>
        <authorList>
            <person name="Ellegaard K.M."/>
            <person name="Tamarit D."/>
            <person name="Javelind E."/>
            <person name="Olofsson T."/>
            <person name="Andersson S.G."/>
            <person name="Vasquez A."/>
        </authorList>
    </citation>
    <scope>NUCLEOTIDE SEQUENCE [LARGE SCALE GENOMIC DNA]</scope>
    <source>
        <strain evidence="3 4">Biut2</strain>
    </source>
</reference>
<dbReference type="STRING" id="1218493.JF76_08140"/>
<dbReference type="InterPro" id="IPR050789">
    <property type="entry name" value="Diverse_Enzym_Activities"/>
</dbReference>
<name>A0A0F4LB69_9LACO</name>
<dbReference type="GO" id="GO:0016787">
    <property type="term" value="F:hydrolase activity"/>
    <property type="evidence" value="ECO:0007669"/>
    <property type="project" value="UniProtKB-KW"/>
</dbReference>
<dbReference type="PANTHER" id="PTHR43283:SF11">
    <property type="entry name" value="BETA-LACTAMASE-RELATED DOMAIN-CONTAINING PROTEIN"/>
    <property type="match status" value="1"/>
</dbReference>
<evidence type="ECO:0000256" key="1">
    <source>
        <dbReference type="ARBA" id="ARBA00022801"/>
    </source>
</evidence>
<dbReference type="EMBL" id="JXBY01000018">
    <property type="protein sequence ID" value="KJY55870.1"/>
    <property type="molecule type" value="Genomic_DNA"/>
</dbReference>
<evidence type="ECO:0000313" key="4">
    <source>
        <dbReference type="Proteomes" id="UP000033533"/>
    </source>
</evidence>
<dbReference type="Proteomes" id="UP000033533">
    <property type="component" value="Unassembled WGS sequence"/>
</dbReference>
<gene>
    <name evidence="3" type="primary">ampC</name>
    <name evidence="3" type="ORF">JF76_08140</name>
</gene>
<dbReference type="Pfam" id="PF00144">
    <property type="entry name" value="Beta-lactamase"/>
    <property type="match status" value="1"/>
</dbReference>
<proteinExistence type="predicted"/>
<dbReference type="HOGENOM" id="CLU_020027_1_0_9"/>
<organism evidence="3 4">
    <name type="scientific">Lactobacillus kullabergensis</name>
    <dbReference type="NCBI Taxonomy" id="1218493"/>
    <lineage>
        <taxon>Bacteria</taxon>
        <taxon>Bacillati</taxon>
        <taxon>Bacillota</taxon>
        <taxon>Bacilli</taxon>
        <taxon>Lactobacillales</taxon>
        <taxon>Lactobacillaceae</taxon>
        <taxon>Lactobacillus</taxon>
    </lineage>
</organism>